<evidence type="ECO:0000256" key="1">
    <source>
        <dbReference type="SAM" id="MobiDB-lite"/>
    </source>
</evidence>
<feature type="compositionally biased region" description="Basic and acidic residues" evidence="1">
    <location>
        <begin position="94"/>
        <end position="109"/>
    </location>
</feature>
<name>A0A4C1VNB6_EUMVA</name>
<evidence type="ECO:0000313" key="2">
    <source>
        <dbReference type="EMBL" id="GBP40606.1"/>
    </source>
</evidence>
<organism evidence="2 3">
    <name type="scientific">Eumeta variegata</name>
    <name type="common">Bagworm moth</name>
    <name type="synonym">Eumeta japonica</name>
    <dbReference type="NCBI Taxonomy" id="151549"/>
    <lineage>
        <taxon>Eukaryota</taxon>
        <taxon>Metazoa</taxon>
        <taxon>Ecdysozoa</taxon>
        <taxon>Arthropoda</taxon>
        <taxon>Hexapoda</taxon>
        <taxon>Insecta</taxon>
        <taxon>Pterygota</taxon>
        <taxon>Neoptera</taxon>
        <taxon>Endopterygota</taxon>
        <taxon>Lepidoptera</taxon>
        <taxon>Glossata</taxon>
        <taxon>Ditrysia</taxon>
        <taxon>Tineoidea</taxon>
        <taxon>Psychidae</taxon>
        <taxon>Oiketicinae</taxon>
        <taxon>Eumeta</taxon>
    </lineage>
</organism>
<feature type="region of interest" description="Disordered" evidence="1">
    <location>
        <begin position="1"/>
        <end position="28"/>
    </location>
</feature>
<reference evidence="2 3" key="1">
    <citation type="journal article" date="2019" name="Commun. Biol.">
        <title>The bagworm genome reveals a unique fibroin gene that provides high tensile strength.</title>
        <authorList>
            <person name="Kono N."/>
            <person name="Nakamura H."/>
            <person name="Ohtoshi R."/>
            <person name="Tomita M."/>
            <person name="Numata K."/>
            <person name="Arakawa K."/>
        </authorList>
    </citation>
    <scope>NUCLEOTIDE SEQUENCE [LARGE SCALE GENOMIC DNA]</scope>
</reference>
<feature type="compositionally biased region" description="Basic and acidic residues" evidence="1">
    <location>
        <begin position="1"/>
        <end position="12"/>
    </location>
</feature>
<comment type="caution">
    <text evidence="2">The sequence shown here is derived from an EMBL/GenBank/DDBJ whole genome shotgun (WGS) entry which is preliminary data.</text>
</comment>
<sequence length="109" mass="11806">MSAGVRRIDRGQGRPPLGRAAISSHHRGSTYTACALENNFVKETIVIEVAVLQKNRPKHVISRDTSLCDIRTMFPSPAKPAHCDISSPHASVSESRRTDTSRKAADGGL</sequence>
<dbReference type="Proteomes" id="UP000299102">
    <property type="component" value="Unassembled WGS sequence"/>
</dbReference>
<proteinExistence type="predicted"/>
<evidence type="ECO:0000313" key="3">
    <source>
        <dbReference type="Proteomes" id="UP000299102"/>
    </source>
</evidence>
<gene>
    <name evidence="2" type="ORF">EVAR_41686_1</name>
</gene>
<dbReference type="AlphaFoldDB" id="A0A4C1VNB6"/>
<accession>A0A4C1VNB6</accession>
<protein>
    <submittedName>
        <fullName evidence="2">Uncharacterized protein</fullName>
    </submittedName>
</protein>
<feature type="region of interest" description="Disordered" evidence="1">
    <location>
        <begin position="78"/>
        <end position="109"/>
    </location>
</feature>
<dbReference type="EMBL" id="BGZK01000384">
    <property type="protein sequence ID" value="GBP40606.1"/>
    <property type="molecule type" value="Genomic_DNA"/>
</dbReference>
<keyword evidence="3" id="KW-1185">Reference proteome</keyword>